<accession>A0A1X0QHQ9</accession>
<reference evidence="1 2" key="1">
    <citation type="journal article" date="2017" name="Environ. Microbiol.">
        <title>Decay of the glycolytic pathway and adaptation to intranuclear parasitism within Enterocytozoonidae microsporidia.</title>
        <authorList>
            <person name="Wiredu Boakye D."/>
            <person name="Jaroenlak P."/>
            <person name="Prachumwat A."/>
            <person name="Williams T.A."/>
            <person name="Bateman K.S."/>
            <person name="Itsathitphaisarn O."/>
            <person name="Sritunyalucksana K."/>
            <person name="Paszkiewicz K.H."/>
            <person name="Moore K.A."/>
            <person name="Stentiford G.D."/>
            <person name="Williams B.A."/>
        </authorList>
    </citation>
    <scope>NUCLEOTIDE SEQUENCE [LARGE SCALE GENOMIC DNA]</scope>
    <source>
        <strain evidence="2">canceri</strain>
    </source>
</reference>
<comment type="caution">
    <text evidence="1">The sequence shown here is derived from an EMBL/GenBank/DDBJ whole genome shotgun (WGS) entry which is preliminary data.</text>
</comment>
<protein>
    <submittedName>
        <fullName evidence="1">Uncharacterized protein</fullName>
    </submittedName>
</protein>
<organism evidence="1 2">
    <name type="scientific">Hepatospora eriocheir</name>
    <dbReference type="NCBI Taxonomy" id="1081669"/>
    <lineage>
        <taxon>Eukaryota</taxon>
        <taxon>Fungi</taxon>
        <taxon>Fungi incertae sedis</taxon>
        <taxon>Microsporidia</taxon>
        <taxon>Hepatosporidae</taxon>
        <taxon>Hepatospora</taxon>
    </lineage>
</organism>
<evidence type="ECO:0000313" key="1">
    <source>
        <dbReference type="EMBL" id="ORD99276.1"/>
    </source>
</evidence>
<dbReference type="InterPro" id="IPR036317">
    <property type="entry name" value="Cullin_homology_sf"/>
</dbReference>
<dbReference type="Proteomes" id="UP000192501">
    <property type="component" value="Unassembled WGS sequence"/>
</dbReference>
<evidence type="ECO:0000313" key="2">
    <source>
        <dbReference type="Proteomes" id="UP000192501"/>
    </source>
</evidence>
<dbReference type="AlphaFoldDB" id="A0A1X0QHQ9"/>
<gene>
    <name evidence="1" type="ORF">A0H76_1114</name>
</gene>
<dbReference type="VEuPathDB" id="MicrosporidiaDB:HERIO_711"/>
<proteinExistence type="predicted"/>
<sequence length="164" mass="19109">MTNLIIRNDLSKITFKINNYTIISNVIDFCIINFINDNEVIDLEMISSKLRFDKEFIIDRVNSMINEGFIKFDKMYFITANKDLKLYEPTSSTVKTVDIPYDCSINNEMVLEAKVMKIIKQKKSISLSNLKTLFEGNILLIIEKLKDKDLVKISETDNEIIEYC</sequence>
<dbReference type="VEuPathDB" id="MicrosporidiaDB:A0H76_1114"/>
<name>A0A1X0QHQ9_9MICR</name>
<dbReference type="SUPFAM" id="SSF75632">
    <property type="entry name" value="Cullin homology domain"/>
    <property type="match status" value="1"/>
</dbReference>
<dbReference type="EMBL" id="LTAI01000242">
    <property type="protein sequence ID" value="ORD99276.1"/>
    <property type="molecule type" value="Genomic_DNA"/>
</dbReference>